<feature type="compositionally biased region" description="Low complexity" evidence="1">
    <location>
        <begin position="333"/>
        <end position="344"/>
    </location>
</feature>
<feature type="transmembrane region" description="Helical" evidence="2">
    <location>
        <begin position="87"/>
        <end position="108"/>
    </location>
</feature>
<dbReference type="Pfam" id="PF20152">
    <property type="entry name" value="DUF6534"/>
    <property type="match status" value="1"/>
</dbReference>
<dbReference type="PANTHER" id="PTHR40465:SF1">
    <property type="entry name" value="DUF6534 DOMAIN-CONTAINING PROTEIN"/>
    <property type="match status" value="1"/>
</dbReference>
<feature type="transmembrane region" description="Helical" evidence="2">
    <location>
        <begin position="201"/>
        <end position="224"/>
    </location>
</feature>
<keyword evidence="2" id="KW-0812">Transmembrane</keyword>
<keyword evidence="5" id="KW-1185">Reference proteome</keyword>
<accession>A0A9P5Z1P7</accession>
<gene>
    <name evidence="4" type="ORF">BDN70DRAFT_664028</name>
</gene>
<dbReference type="AlphaFoldDB" id="A0A9P5Z1P7"/>
<feature type="region of interest" description="Disordered" evidence="1">
    <location>
        <begin position="327"/>
        <end position="347"/>
    </location>
</feature>
<comment type="caution">
    <text evidence="4">The sequence shown here is derived from an EMBL/GenBank/DDBJ whole genome shotgun (WGS) entry which is preliminary data.</text>
</comment>
<feature type="transmembrane region" description="Helical" evidence="2">
    <location>
        <begin position="230"/>
        <end position="253"/>
    </location>
</feature>
<keyword evidence="2" id="KW-0472">Membrane</keyword>
<feature type="domain" description="DUF6534" evidence="3">
    <location>
        <begin position="169"/>
        <end position="255"/>
    </location>
</feature>
<feature type="transmembrane region" description="Helical" evidence="2">
    <location>
        <begin position="162"/>
        <end position="181"/>
    </location>
</feature>
<evidence type="ECO:0000313" key="5">
    <source>
        <dbReference type="Proteomes" id="UP000807469"/>
    </source>
</evidence>
<dbReference type="PANTHER" id="PTHR40465">
    <property type="entry name" value="CHROMOSOME 1, WHOLE GENOME SHOTGUN SEQUENCE"/>
    <property type="match status" value="1"/>
</dbReference>
<evidence type="ECO:0000256" key="2">
    <source>
        <dbReference type="SAM" id="Phobius"/>
    </source>
</evidence>
<feature type="transmembrane region" description="Helical" evidence="2">
    <location>
        <begin position="120"/>
        <end position="142"/>
    </location>
</feature>
<dbReference type="EMBL" id="MU155205">
    <property type="protein sequence ID" value="KAF9479817.1"/>
    <property type="molecule type" value="Genomic_DNA"/>
</dbReference>
<sequence>MPLYPATAFNTAAKLIGTYLNLILYGVELVAIVIYFTSARAKRDKRFIAIAVITNLIIDTITTFAQCVDIFKLLIIEWGRSIESIHIHWSIAVWVFGTGFGSFVVEVFMALRYYRLTSNWFVTTVIGLLILLSLSGSLYLGINVANSTHIPPTQLNDKKPVTIALASTVATDICITAALAWKLLYQERSLSLHTKHLIRRIAAFSIMTGTVTCAVALTALITFLISPVAGVSPCFGFIIGRVYTLTMLFTLLFRDKIAGRGSMYVDYDDDFRPSTTSGVGGVGAHSTSVAPSMSTHRTGMVFAVPPLESPQGSLRRVKFETHRFRPWKTKEQSSSSQNTISSESYNMSNINRLERNFSA</sequence>
<organism evidence="4 5">
    <name type="scientific">Pholiota conissans</name>
    <dbReference type="NCBI Taxonomy" id="109636"/>
    <lineage>
        <taxon>Eukaryota</taxon>
        <taxon>Fungi</taxon>
        <taxon>Dikarya</taxon>
        <taxon>Basidiomycota</taxon>
        <taxon>Agaricomycotina</taxon>
        <taxon>Agaricomycetes</taxon>
        <taxon>Agaricomycetidae</taxon>
        <taxon>Agaricales</taxon>
        <taxon>Agaricineae</taxon>
        <taxon>Strophariaceae</taxon>
        <taxon>Pholiota</taxon>
    </lineage>
</organism>
<evidence type="ECO:0000259" key="3">
    <source>
        <dbReference type="Pfam" id="PF20152"/>
    </source>
</evidence>
<name>A0A9P5Z1P7_9AGAR</name>
<feature type="transmembrane region" description="Helical" evidence="2">
    <location>
        <begin position="48"/>
        <end position="75"/>
    </location>
</feature>
<dbReference type="InterPro" id="IPR045339">
    <property type="entry name" value="DUF6534"/>
</dbReference>
<dbReference type="Proteomes" id="UP000807469">
    <property type="component" value="Unassembled WGS sequence"/>
</dbReference>
<protein>
    <recommendedName>
        <fullName evidence="3">DUF6534 domain-containing protein</fullName>
    </recommendedName>
</protein>
<dbReference type="OrthoDB" id="3203775at2759"/>
<reference evidence="4" key="1">
    <citation type="submission" date="2020-11" db="EMBL/GenBank/DDBJ databases">
        <authorList>
            <consortium name="DOE Joint Genome Institute"/>
            <person name="Ahrendt S."/>
            <person name="Riley R."/>
            <person name="Andreopoulos W."/>
            <person name="Labutti K."/>
            <person name="Pangilinan J."/>
            <person name="Ruiz-Duenas F.J."/>
            <person name="Barrasa J.M."/>
            <person name="Sanchez-Garcia M."/>
            <person name="Camarero S."/>
            <person name="Miyauchi S."/>
            <person name="Serrano A."/>
            <person name="Linde D."/>
            <person name="Babiker R."/>
            <person name="Drula E."/>
            <person name="Ayuso-Fernandez I."/>
            <person name="Pacheco R."/>
            <person name="Padilla G."/>
            <person name="Ferreira P."/>
            <person name="Barriuso J."/>
            <person name="Kellner H."/>
            <person name="Castanera R."/>
            <person name="Alfaro M."/>
            <person name="Ramirez L."/>
            <person name="Pisabarro A.G."/>
            <person name="Kuo A."/>
            <person name="Tritt A."/>
            <person name="Lipzen A."/>
            <person name="He G."/>
            <person name="Yan M."/>
            <person name="Ng V."/>
            <person name="Cullen D."/>
            <person name="Martin F."/>
            <person name="Rosso M.-N."/>
            <person name="Henrissat B."/>
            <person name="Hibbett D."/>
            <person name="Martinez A.T."/>
            <person name="Grigoriev I.V."/>
        </authorList>
    </citation>
    <scope>NUCLEOTIDE SEQUENCE</scope>
    <source>
        <strain evidence="4">CIRM-BRFM 674</strain>
    </source>
</reference>
<evidence type="ECO:0000256" key="1">
    <source>
        <dbReference type="SAM" id="MobiDB-lite"/>
    </source>
</evidence>
<proteinExistence type="predicted"/>
<evidence type="ECO:0000313" key="4">
    <source>
        <dbReference type="EMBL" id="KAF9479817.1"/>
    </source>
</evidence>
<feature type="transmembrane region" description="Helical" evidence="2">
    <location>
        <begin position="12"/>
        <end position="36"/>
    </location>
</feature>
<keyword evidence="2" id="KW-1133">Transmembrane helix</keyword>